<dbReference type="PROSITE" id="PS50048">
    <property type="entry name" value="ZN2_CY6_FUNGAL_2"/>
    <property type="match status" value="1"/>
</dbReference>
<feature type="region of interest" description="Disordered" evidence="3">
    <location>
        <begin position="1"/>
        <end position="28"/>
    </location>
</feature>
<organism evidence="5 6">
    <name type="scientific">Mollisia scopiformis</name>
    <name type="common">Conifer needle endophyte fungus</name>
    <name type="synonym">Phialocephala scopiformis</name>
    <dbReference type="NCBI Taxonomy" id="149040"/>
    <lineage>
        <taxon>Eukaryota</taxon>
        <taxon>Fungi</taxon>
        <taxon>Dikarya</taxon>
        <taxon>Ascomycota</taxon>
        <taxon>Pezizomycotina</taxon>
        <taxon>Leotiomycetes</taxon>
        <taxon>Helotiales</taxon>
        <taxon>Mollisiaceae</taxon>
        <taxon>Mollisia</taxon>
    </lineage>
</organism>
<dbReference type="SMART" id="SM00066">
    <property type="entry name" value="GAL4"/>
    <property type="match status" value="1"/>
</dbReference>
<dbReference type="GO" id="GO:0008270">
    <property type="term" value="F:zinc ion binding"/>
    <property type="evidence" value="ECO:0007669"/>
    <property type="project" value="InterPro"/>
</dbReference>
<dbReference type="Pfam" id="PF04082">
    <property type="entry name" value="Fungal_trans"/>
    <property type="match status" value="1"/>
</dbReference>
<dbReference type="InterPro" id="IPR036864">
    <property type="entry name" value="Zn2-C6_fun-type_DNA-bd_sf"/>
</dbReference>
<feature type="region of interest" description="Disordered" evidence="3">
    <location>
        <begin position="77"/>
        <end position="96"/>
    </location>
</feature>
<protein>
    <recommendedName>
        <fullName evidence="4">Zn(2)-C6 fungal-type domain-containing protein</fullName>
    </recommendedName>
</protein>
<dbReference type="Pfam" id="PF00172">
    <property type="entry name" value="Zn_clus"/>
    <property type="match status" value="1"/>
</dbReference>
<sequence length="653" mass="73672">MNHVSFQGHPPPLAPTNHQPQAVPPPRKLRRISRACDFCHKRSIRCKPSDEDPTRCQNCDDFDVPCTYLRPAKKRGIKSGSTRAASENGNSSRDGESDARMLLELTHGIQGNGFFNVVDRFSIPERWKTLVIENETKIQNLVDVYFEVVYPIFPLFHSPNMKRKVASRDYLTDHSFFADTMAICALASARARDGALFPGQWEPGHFHHPPSEVFFAAVKEAMPQDLSAMKGLDWMRTCALMALYGIQVGKIDIMHQYLGMYHSLVSMDSLHDEKNWPQDIGLIESELRRRLFWSMYTLEVYSSIVWGNIIRCREAQSHVQYPSEIDDEFFTDAGYHPPNSLVPSPQVAGNTICWLHGLNFCTELYRILEHAMDDFHRRRPVRNQFSPPALFNRETPQQSDVLNKVMSMYEELPPRFKETRLNLSHGQGGLEDKFSFQAANITATLQLVRMVLFTSKDATVDEKCAIARDLVESFNKIPIEFLRAISSPLLHHVAGIGAILGSAIEGPISEPSYHQIRVVLLQMVDLLSNLETGISRTVGAASRLRAQLANIDNYMNTQRRNDHTQSQLLLNNNFHPAGMVNVEPNPNIDPSLQDAFQTPPNPYDFSNVSTAAMTASMNVMAGHNLQLPPEILEGWPWPLDISQGFASSGLGQF</sequence>
<evidence type="ECO:0000256" key="2">
    <source>
        <dbReference type="ARBA" id="ARBA00023242"/>
    </source>
</evidence>
<proteinExistence type="predicted"/>
<dbReference type="Gene3D" id="4.10.240.10">
    <property type="entry name" value="Zn(2)-C6 fungal-type DNA-binding domain"/>
    <property type="match status" value="1"/>
</dbReference>
<evidence type="ECO:0000313" key="6">
    <source>
        <dbReference type="Proteomes" id="UP000070700"/>
    </source>
</evidence>
<dbReference type="PANTHER" id="PTHR46910">
    <property type="entry name" value="TRANSCRIPTION FACTOR PDR1"/>
    <property type="match status" value="1"/>
</dbReference>
<dbReference type="InterPro" id="IPR001138">
    <property type="entry name" value="Zn2Cys6_DnaBD"/>
</dbReference>
<evidence type="ECO:0000259" key="4">
    <source>
        <dbReference type="PROSITE" id="PS50048"/>
    </source>
</evidence>
<dbReference type="RefSeq" id="XP_018064692.1">
    <property type="nucleotide sequence ID" value="XM_018215939.1"/>
</dbReference>
<accession>A0A132BF55</accession>
<evidence type="ECO:0000313" key="5">
    <source>
        <dbReference type="EMBL" id="KUJ10337.1"/>
    </source>
</evidence>
<dbReference type="GO" id="GO:0003677">
    <property type="term" value="F:DNA binding"/>
    <property type="evidence" value="ECO:0007669"/>
    <property type="project" value="InterPro"/>
</dbReference>
<dbReference type="InterPro" id="IPR007219">
    <property type="entry name" value="XnlR_reg_dom"/>
</dbReference>
<dbReference type="Proteomes" id="UP000070700">
    <property type="component" value="Unassembled WGS sequence"/>
</dbReference>
<keyword evidence="2" id="KW-0539">Nucleus</keyword>
<dbReference type="GO" id="GO:0006351">
    <property type="term" value="P:DNA-templated transcription"/>
    <property type="evidence" value="ECO:0007669"/>
    <property type="project" value="InterPro"/>
</dbReference>
<keyword evidence="6" id="KW-1185">Reference proteome</keyword>
<dbReference type="SUPFAM" id="SSF57701">
    <property type="entry name" value="Zn2/Cys6 DNA-binding domain"/>
    <property type="match status" value="1"/>
</dbReference>
<dbReference type="InterPro" id="IPR050987">
    <property type="entry name" value="AtrR-like"/>
</dbReference>
<gene>
    <name evidence="5" type="ORF">LY89DRAFT_689616</name>
</gene>
<name>A0A132BF55_MOLSC</name>
<feature type="domain" description="Zn(2)-C6 fungal-type" evidence="4">
    <location>
        <begin position="35"/>
        <end position="68"/>
    </location>
</feature>
<reference evidence="5 6" key="1">
    <citation type="submission" date="2015-10" db="EMBL/GenBank/DDBJ databases">
        <title>Full genome of DAOMC 229536 Phialocephala scopiformis, a fungal endophyte of spruce producing the potent anti-insectan compound rugulosin.</title>
        <authorList>
            <consortium name="DOE Joint Genome Institute"/>
            <person name="Walker A.K."/>
            <person name="Frasz S.L."/>
            <person name="Seifert K.A."/>
            <person name="Miller J.D."/>
            <person name="Mondo S.J."/>
            <person name="Labutti K."/>
            <person name="Lipzen A."/>
            <person name="Dockter R."/>
            <person name="Kennedy M."/>
            <person name="Grigoriev I.V."/>
            <person name="Spatafora J.W."/>
        </authorList>
    </citation>
    <scope>NUCLEOTIDE SEQUENCE [LARGE SCALE GENOMIC DNA]</scope>
    <source>
        <strain evidence="5 6">CBS 120377</strain>
    </source>
</reference>
<dbReference type="AlphaFoldDB" id="A0A132BF55"/>
<dbReference type="PANTHER" id="PTHR46910:SF18">
    <property type="entry name" value="ZN(II)2CYS6 TRANSCRIPTION FACTOR (EUROFUNG)"/>
    <property type="match status" value="1"/>
</dbReference>
<dbReference type="CDD" id="cd00067">
    <property type="entry name" value="GAL4"/>
    <property type="match status" value="1"/>
</dbReference>
<dbReference type="OrthoDB" id="2123952at2759"/>
<feature type="compositionally biased region" description="Polar residues" evidence="3">
    <location>
        <begin position="79"/>
        <end position="92"/>
    </location>
</feature>
<dbReference type="GeneID" id="28825665"/>
<dbReference type="EMBL" id="KQ947429">
    <property type="protein sequence ID" value="KUJ10337.1"/>
    <property type="molecule type" value="Genomic_DNA"/>
</dbReference>
<keyword evidence="1" id="KW-0479">Metal-binding</keyword>
<dbReference type="KEGG" id="psco:LY89DRAFT_689616"/>
<evidence type="ECO:0000256" key="3">
    <source>
        <dbReference type="SAM" id="MobiDB-lite"/>
    </source>
</evidence>
<evidence type="ECO:0000256" key="1">
    <source>
        <dbReference type="ARBA" id="ARBA00022723"/>
    </source>
</evidence>
<dbReference type="CDD" id="cd12148">
    <property type="entry name" value="fungal_TF_MHR"/>
    <property type="match status" value="1"/>
</dbReference>
<dbReference type="InParanoid" id="A0A132BF55"/>
<dbReference type="GO" id="GO:0000981">
    <property type="term" value="F:DNA-binding transcription factor activity, RNA polymerase II-specific"/>
    <property type="evidence" value="ECO:0007669"/>
    <property type="project" value="InterPro"/>
</dbReference>